<keyword evidence="6" id="KW-1185">Reference proteome</keyword>
<dbReference type="PROSITE" id="PS50893">
    <property type="entry name" value="ABC_TRANSPORTER_2"/>
    <property type="match status" value="1"/>
</dbReference>
<evidence type="ECO:0000256" key="1">
    <source>
        <dbReference type="ARBA" id="ARBA00022448"/>
    </source>
</evidence>
<dbReference type="GO" id="GO:0005524">
    <property type="term" value="F:ATP binding"/>
    <property type="evidence" value="ECO:0007669"/>
    <property type="project" value="UniProtKB-KW"/>
</dbReference>
<evidence type="ECO:0000256" key="2">
    <source>
        <dbReference type="ARBA" id="ARBA00022741"/>
    </source>
</evidence>
<keyword evidence="1" id="KW-0813">Transport</keyword>
<dbReference type="EMBL" id="LSFI01000065">
    <property type="protein sequence ID" value="OAG26786.1"/>
    <property type="molecule type" value="Genomic_DNA"/>
</dbReference>
<gene>
    <name evidence="5" type="primary">livG</name>
    <name evidence="5" type="ORF">TH606_10460</name>
</gene>
<dbReference type="RefSeq" id="WP_068543791.1">
    <property type="nucleotide sequence ID" value="NZ_LSFI01000065.1"/>
</dbReference>
<dbReference type="InterPro" id="IPR051120">
    <property type="entry name" value="ABC_AA/LPS_Transport"/>
</dbReference>
<dbReference type="CDD" id="cd03219">
    <property type="entry name" value="ABC_Mj1267_LivG_branched"/>
    <property type="match status" value="1"/>
</dbReference>
<evidence type="ECO:0000313" key="6">
    <source>
        <dbReference type="Proteomes" id="UP000076964"/>
    </source>
</evidence>
<dbReference type="GO" id="GO:0005886">
    <property type="term" value="C:plasma membrane"/>
    <property type="evidence" value="ECO:0007669"/>
    <property type="project" value="TreeGrafter"/>
</dbReference>
<keyword evidence="2" id="KW-0547">Nucleotide-binding</keyword>
<organism evidence="5 6">
    <name type="scientific">Thermodesulfatator autotrophicus</name>
    <dbReference type="NCBI Taxonomy" id="1795632"/>
    <lineage>
        <taxon>Bacteria</taxon>
        <taxon>Pseudomonadati</taxon>
        <taxon>Thermodesulfobacteriota</taxon>
        <taxon>Thermodesulfobacteria</taxon>
        <taxon>Thermodesulfobacteriales</taxon>
        <taxon>Thermodesulfatatoraceae</taxon>
        <taxon>Thermodesulfatator</taxon>
    </lineage>
</organism>
<accession>A0A177E4Z4</accession>
<dbReference type="PANTHER" id="PTHR45772:SF9">
    <property type="entry name" value="CONSERVED COMPONENT OF ABC TRANSPORTER FOR NATURAL AMINO ACIDS"/>
    <property type="match status" value="1"/>
</dbReference>
<name>A0A177E4Z4_9BACT</name>
<dbReference type="InterPro" id="IPR003593">
    <property type="entry name" value="AAA+_ATPase"/>
</dbReference>
<reference evidence="5 6" key="1">
    <citation type="submission" date="2016-02" db="EMBL/GenBank/DDBJ databases">
        <title>Draft genome sequence of Thermodesulfatator sp. S606.</title>
        <authorList>
            <person name="Lai Q."/>
            <person name="Cao J."/>
            <person name="Dupont S."/>
            <person name="Shao Z."/>
            <person name="Jebbar M."/>
            <person name="Alain K."/>
        </authorList>
    </citation>
    <scope>NUCLEOTIDE SEQUENCE [LARGE SCALE GENOMIC DNA]</scope>
    <source>
        <strain evidence="5 6">S606</strain>
    </source>
</reference>
<dbReference type="OrthoDB" id="9805514at2"/>
<dbReference type="Pfam" id="PF12399">
    <property type="entry name" value="BCA_ABC_TP_C"/>
    <property type="match status" value="1"/>
</dbReference>
<dbReference type="Gene3D" id="3.40.50.300">
    <property type="entry name" value="P-loop containing nucleotide triphosphate hydrolases"/>
    <property type="match status" value="1"/>
</dbReference>
<keyword evidence="3 5" id="KW-0067">ATP-binding</keyword>
<dbReference type="GO" id="GO:0016887">
    <property type="term" value="F:ATP hydrolysis activity"/>
    <property type="evidence" value="ECO:0007669"/>
    <property type="project" value="InterPro"/>
</dbReference>
<dbReference type="Pfam" id="PF00005">
    <property type="entry name" value="ABC_tran"/>
    <property type="match status" value="1"/>
</dbReference>
<dbReference type="AlphaFoldDB" id="A0A177E4Z4"/>
<dbReference type="InterPro" id="IPR032823">
    <property type="entry name" value="BCA_ABC_TP_C"/>
</dbReference>
<comment type="caution">
    <text evidence="5">The sequence shown here is derived from an EMBL/GenBank/DDBJ whole genome shotgun (WGS) entry which is preliminary data.</text>
</comment>
<evidence type="ECO:0000313" key="5">
    <source>
        <dbReference type="EMBL" id="OAG26786.1"/>
    </source>
</evidence>
<dbReference type="SUPFAM" id="SSF52540">
    <property type="entry name" value="P-loop containing nucleoside triphosphate hydrolases"/>
    <property type="match status" value="1"/>
</dbReference>
<dbReference type="Proteomes" id="UP000076964">
    <property type="component" value="Unassembled WGS sequence"/>
</dbReference>
<dbReference type="InterPro" id="IPR003439">
    <property type="entry name" value="ABC_transporter-like_ATP-bd"/>
</dbReference>
<dbReference type="FunFam" id="3.40.50.300:FF:000421">
    <property type="entry name" value="Branched-chain amino acid ABC transporter ATP-binding protein"/>
    <property type="match status" value="1"/>
</dbReference>
<dbReference type="SMART" id="SM00382">
    <property type="entry name" value="AAA"/>
    <property type="match status" value="1"/>
</dbReference>
<sequence length="253" mass="28361">MSEILKVKNLVKTFGGLTAVKDLSFTVKKGLITALIGPNGSGKTTTFNMISGHLKPTSGEIYFENTRIDTLPPYKIARLGVARTFQNLEIFGHLTVLENVLLAVNSRLKVFLWESVIRSPSFFKKEKEAREKALEYLRLFNLEDWAEKPAASLPFGLQRYLEIARALATCPHLLLLDEAASGLDAREKDLLKERIEAFKKEGVTILLVEHDMNLVMELADEVIVLDMGRKIAQGTPREIQRHPEVIAVYLGEG</sequence>
<evidence type="ECO:0000259" key="4">
    <source>
        <dbReference type="PROSITE" id="PS50893"/>
    </source>
</evidence>
<proteinExistence type="predicted"/>
<protein>
    <submittedName>
        <fullName evidence="5">High-affinity branched-chain amino acid ABC transporter ATP-binding protein LivG</fullName>
    </submittedName>
</protein>
<dbReference type="STRING" id="1795632.TH606_10460"/>
<dbReference type="PANTHER" id="PTHR45772">
    <property type="entry name" value="CONSERVED COMPONENT OF ABC TRANSPORTER FOR NATURAL AMINO ACIDS-RELATED"/>
    <property type="match status" value="1"/>
</dbReference>
<feature type="domain" description="ABC transporter" evidence="4">
    <location>
        <begin position="5"/>
        <end position="252"/>
    </location>
</feature>
<dbReference type="InterPro" id="IPR027417">
    <property type="entry name" value="P-loop_NTPase"/>
</dbReference>
<evidence type="ECO:0000256" key="3">
    <source>
        <dbReference type="ARBA" id="ARBA00022840"/>
    </source>
</evidence>